<comment type="catalytic activity">
    <reaction evidence="7 8 9">
        <text>alpha-D-glucose 6-phosphate = beta-D-fructose 6-phosphate</text>
        <dbReference type="Rhea" id="RHEA:11816"/>
        <dbReference type="ChEBI" id="CHEBI:57634"/>
        <dbReference type="ChEBI" id="CHEBI:58225"/>
        <dbReference type="EC" id="5.3.1.9"/>
    </reaction>
</comment>
<dbReference type="PROSITE" id="PS00765">
    <property type="entry name" value="P_GLUCOSE_ISOMERASE_1"/>
    <property type="match status" value="1"/>
</dbReference>
<accession>A0A926N7D9</accession>
<dbReference type="SUPFAM" id="SSF53697">
    <property type="entry name" value="SIS domain"/>
    <property type="match status" value="1"/>
</dbReference>
<dbReference type="InterPro" id="IPR035482">
    <property type="entry name" value="SIS_PGI_2"/>
</dbReference>
<sequence length="461" mass="52043">MHNQIKFDYSKSIDFIQEQDWLQFESATRHAHQLLHHKSGVGAESLGWLNPGDYSQQKVIKQIQSVAKKIMEDTEVFVVIGVGGSYLGARAAIDMLSHHFYNQLPKEKRKTPEIYFVGNQFSSDYMTDLLEIIADKEVSIHVISKSGTTTETAIAFRIFKKFIEKRYGVQGARERIFVTTAADKGVLRTLANEEGFTTFVIPDDVGGRYSVLTSVGLLPIAVAGIQIEEMLAGAQTAAECYAVNDLNQNQCYQYASIRNALYRKGKIIELFISYEPSLHYFAEWWKQLFGESEGKDHKGIFPTSLQYSTDLHAVGQYIQEGQRNLFETIIWVENANHTVTIPQDQRNLDQLNYLADKNLNFVNKQAFEGTMFAHMDGGVPNLVIGIQDRTPFTFGQLVYFFEKACAMSGYILGVNPFDQPGVEAYKSNMFALLGKPGYEKRLLELQDRINNKGGLSKKSVV</sequence>
<comment type="subcellular location">
    <subcellularLocation>
        <location evidence="8">Cytoplasm</location>
    </subcellularLocation>
</comment>
<evidence type="ECO:0000256" key="7">
    <source>
        <dbReference type="ARBA" id="ARBA00029321"/>
    </source>
</evidence>
<dbReference type="Gene3D" id="3.40.50.10490">
    <property type="entry name" value="Glucose-6-phosphate isomerase like protein, domain 1"/>
    <property type="match status" value="2"/>
</dbReference>
<comment type="similarity">
    <text evidence="2 8 9">Belongs to the GPI family.</text>
</comment>
<name>A0A926N7D9_9BACL</name>
<dbReference type="PROSITE" id="PS51463">
    <property type="entry name" value="P_GLUCOSE_ISOMERASE_3"/>
    <property type="match status" value="1"/>
</dbReference>
<dbReference type="FunFam" id="3.40.50.10490:FF:000016">
    <property type="entry name" value="Glucose-6-phosphate isomerase"/>
    <property type="match status" value="1"/>
</dbReference>
<dbReference type="GO" id="GO:0004347">
    <property type="term" value="F:glucose-6-phosphate isomerase activity"/>
    <property type="evidence" value="ECO:0007669"/>
    <property type="project" value="UniProtKB-UniRule"/>
</dbReference>
<gene>
    <name evidence="8" type="primary">pgi</name>
    <name evidence="10" type="ORF">IC620_13100</name>
</gene>
<dbReference type="PANTHER" id="PTHR11469">
    <property type="entry name" value="GLUCOSE-6-PHOSPHATE ISOMERASE"/>
    <property type="match status" value="1"/>
</dbReference>
<keyword evidence="4 8" id="KW-0963">Cytoplasm</keyword>
<dbReference type="InterPro" id="IPR046348">
    <property type="entry name" value="SIS_dom_sf"/>
</dbReference>
<dbReference type="NCBIfam" id="NF010697">
    <property type="entry name" value="PRK14097.1"/>
    <property type="match status" value="1"/>
</dbReference>
<dbReference type="GO" id="GO:0097367">
    <property type="term" value="F:carbohydrate derivative binding"/>
    <property type="evidence" value="ECO:0007669"/>
    <property type="project" value="InterPro"/>
</dbReference>
<dbReference type="HAMAP" id="MF_00473">
    <property type="entry name" value="G6P_isomerase"/>
    <property type="match status" value="1"/>
</dbReference>
<dbReference type="PANTHER" id="PTHR11469:SF1">
    <property type="entry name" value="GLUCOSE-6-PHOSPHATE ISOMERASE"/>
    <property type="match status" value="1"/>
</dbReference>
<dbReference type="EC" id="5.3.1.9" evidence="8"/>
<dbReference type="GO" id="GO:0006094">
    <property type="term" value="P:gluconeogenesis"/>
    <property type="evidence" value="ECO:0007669"/>
    <property type="project" value="UniProtKB-UniRule"/>
</dbReference>
<feature type="active site" evidence="8">
    <location>
        <position position="426"/>
    </location>
</feature>
<comment type="caution">
    <text evidence="8">Lacks conserved residue(s) required for the propagation of feature annotation.</text>
</comment>
<comment type="function">
    <text evidence="8">Catalyzes the reversible isomerization of glucose-6-phosphate to fructose-6-phosphate.</text>
</comment>
<dbReference type="PROSITE" id="PS00174">
    <property type="entry name" value="P_GLUCOSE_ISOMERASE_2"/>
    <property type="match status" value="1"/>
</dbReference>
<comment type="pathway">
    <text evidence="8">Carbohydrate biosynthesis; gluconeogenesis.</text>
</comment>
<dbReference type="CDD" id="cd05015">
    <property type="entry name" value="SIS_PGI_1"/>
    <property type="match status" value="1"/>
</dbReference>
<dbReference type="Pfam" id="PF00342">
    <property type="entry name" value="PGI"/>
    <property type="match status" value="1"/>
</dbReference>
<comment type="caution">
    <text evidence="10">The sequence shown here is derived from an EMBL/GenBank/DDBJ whole genome shotgun (WGS) entry which is preliminary data.</text>
</comment>
<dbReference type="PRINTS" id="PR00662">
    <property type="entry name" value="G6PISOMERASE"/>
</dbReference>
<reference evidence="10" key="1">
    <citation type="submission" date="2020-09" db="EMBL/GenBank/DDBJ databases">
        <title>A novel bacterium of genus Hazenella, isolated from South China Sea.</title>
        <authorList>
            <person name="Huang H."/>
            <person name="Mo K."/>
            <person name="Hu Y."/>
        </authorList>
    </citation>
    <scope>NUCLEOTIDE SEQUENCE</scope>
    <source>
        <strain evidence="10">IB182357</strain>
    </source>
</reference>
<dbReference type="Proteomes" id="UP000661691">
    <property type="component" value="Unassembled WGS sequence"/>
</dbReference>
<dbReference type="InterPro" id="IPR018189">
    <property type="entry name" value="Phosphoglucose_isomerase_CS"/>
</dbReference>
<dbReference type="InterPro" id="IPR035476">
    <property type="entry name" value="SIS_PGI_1"/>
</dbReference>
<proteinExistence type="inferred from homology"/>
<dbReference type="GO" id="GO:0048029">
    <property type="term" value="F:monosaccharide binding"/>
    <property type="evidence" value="ECO:0007669"/>
    <property type="project" value="TreeGrafter"/>
</dbReference>
<keyword evidence="5 8" id="KW-0324">Glycolysis</keyword>
<dbReference type="AlphaFoldDB" id="A0A926N7D9"/>
<dbReference type="GO" id="GO:0005829">
    <property type="term" value="C:cytosol"/>
    <property type="evidence" value="ECO:0007669"/>
    <property type="project" value="TreeGrafter"/>
</dbReference>
<evidence type="ECO:0000313" key="11">
    <source>
        <dbReference type="Proteomes" id="UP000661691"/>
    </source>
</evidence>
<evidence type="ECO:0000256" key="9">
    <source>
        <dbReference type="RuleBase" id="RU000612"/>
    </source>
</evidence>
<dbReference type="EMBL" id="JACXAH010000021">
    <property type="protein sequence ID" value="MBD1373286.1"/>
    <property type="molecule type" value="Genomic_DNA"/>
</dbReference>
<evidence type="ECO:0000256" key="5">
    <source>
        <dbReference type="ARBA" id="ARBA00023152"/>
    </source>
</evidence>
<evidence type="ECO:0000256" key="3">
    <source>
        <dbReference type="ARBA" id="ARBA00022432"/>
    </source>
</evidence>
<dbReference type="GO" id="GO:0051156">
    <property type="term" value="P:glucose 6-phosphate metabolic process"/>
    <property type="evidence" value="ECO:0007669"/>
    <property type="project" value="TreeGrafter"/>
</dbReference>
<evidence type="ECO:0000256" key="6">
    <source>
        <dbReference type="ARBA" id="ARBA00023235"/>
    </source>
</evidence>
<evidence type="ECO:0000256" key="4">
    <source>
        <dbReference type="ARBA" id="ARBA00022490"/>
    </source>
</evidence>
<dbReference type="FunFam" id="3.40.50.10490:FF:000015">
    <property type="entry name" value="Glucose-6-phosphate isomerase"/>
    <property type="match status" value="1"/>
</dbReference>
<dbReference type="CDD" id="cd05016">
    <property type="entry name" value="SIS_PGI_2"/>
    <property type="match status" value="1"/>
</dbReference>
<evidence type="ECO:0000256" key="8">
    <source>
        <dbReference type="HAMAP-Rule" id="MF_00473"/>
    </source>
</evidence>
<evidence type="ECO:0000313" key="10">
    <source>
        <dbReference type="EMBL" id="MBD1373286.1"/>
    </source>
</evidence>
<dbReference type="InterPro" id="IPR001672">
    <property type="entry name" value="G6P_Isomerase"/>
</dbReference>
<comment type="pathway">
    <text evidence="1 8 9">Carbohydrate degradation; glycolysis; D-glyceraldehyde 3-phosphate and glycerone phosphate from D-glucose: step 2/4.</text>
</comment>
<protein>
    <recommendedName>
        <fullName evidence="8">Glucose-6-phosphate isomerase</fullName>
        <shortName evidence="8">GPI</shortName>
        <ecNumber evidence="8">5.3.1.9</ecNumber>
    </recommendedName>
    <alternativeName>
        <fullName evidence="8">Phosphoglucose isomerase</fullName>
        <shortName evidence="8">PGI</shortName>
    </alternativeName>
    <alternativeName>
        <fullName evidence="8">Phosphohexose isomerase</fullName>
        <shortName evidence="8">PHI</shortName>
    </alternativeName>
</protein>
<dbReference type="GO" id="GO:0006096">
    <property type="term" value="P:glycolytic process"/>
    <property type="evidence" value="ECO:0007669"/>
    <property type="project" value="UniProtKB-UniRule"/>
</dbReference>
<evidence type="ECO:0000256" key="2">
    <source>
        <dbReference type="ARBA" id="ARBA00006604"/>
    </source>
</evidence>
<organism evidence="10 11">
    <name type="scientific">Polycladospora coralii</name>
    <dbReference type="NCBI Taxonomy" id="2771432"/>
    <lineage>
        <taxon>Bacteria</taxon>
        <taxon>Bacillati</taxon>
        <taxon>Bacillota</taxon>
        <taxon>Bacilli</taxon>
        <taxon>Bacillales</taxon>
        <taxon>Thermoactinomycetaceae</taxon>
        <taxon>Polycladospora</taxon>
    </lineage>
</organism>
<evidence type="ECO:0000256" key="1">
    <source>
        <dbReference type="ARBA" id="ARBA00004926"/>
    </source>
</evidence>
<keyword evidence="6 8" id="KW-0413">Isomerase</keyword>
<keyword evidence="11" id="KW-1185">Reference proteome</keyword>
<dbReference type="RefSeq" id="WP_191138091.1">
    <property type="nucleotide sequence ID" value="NZ_JACXAG020000001.1"/>
</dbReference>
<feature type="active site" description="Proton donor" evidence="8">
    <location>
        <position position="291"/>
    </location>
</feature>
<keyword evidence="3 8" id="KW-0312">Gluconeogenesis</keyword>